<dbReference type="AlphaFoldDB" id="A0AAV1EVC7"/>
<dbReference type="InterPro" id="IPR001841">
    <property type="entry name" value="Znf_RING"/>
</dbReference>
<dbReference type="InterPro" id="IPR058030">
    <property type="entry name" value="TRIM8/14/16/25/29/45/65_CC"/>
</dbReference>
<protein>
    <submittedName>
        <fullName evidence="11">Tripartite motif-containing protein 16-like</fullName>
    </submittedName>
</protein>
<feature type="coiled-coil region" evidence="7">
    <location>
        <begin position="197"/>
        <end position="296"/>
    </location>
</feature>
<gene>
    <name evidence="11" type="ORF">XNOV1_A042157</name>
</gene>
<evidence type="ECO:0000256" key="7">
    <source>
        <dbReference type="SAM" id="Coils"/>
    </source>
</evidence>
<dbReference type="InterPro" id="IPR000315">
    <property type="entry name" value="Znf_B-box"/>
</dbReference>
<keyword evidence="4" id="KW-0862">Zinc</keyword>
<dbReference type="Gene3D" id="4.10.830.40">
    <property type="match status" value="1"/>
</dbReference>
<dbReference type="InterPro" id="IPR003879">
    <property type="entry name" value="Butyrophylin_SPRY"/>
</dbReference>
<dbReference type="SMART" id="SM00336">
    <property type="entry name" value="BBOX"/>
    <property type="match status" value="1"/>
</dbReference>
<evidence type="ECO:0000313" key="12">
    <source>
        <dbReference type="Proteomes" id="UP001178508"/>
    </source>
</evidence>
<feature type="domain" description="RING-type" evidence="8">
    <location>
        <begin position="15"/>
        <end position="58"/>
    </location>
</feature>
<dbReference type="CDD" id="cd19769">
    <property type="entry name" value="Bbox2_TRIM16-like"/>
    <property type="match status" value="1"/>
</dbReference>
<keyword evidence="3 6" id="KW-0863">Zinc-finger</keyword>
<keyword evidence="1" id="KW-0399">Innate immunity</keyword>
<proteinExistence type="predicted"/>
<keyword evidence="12" id="KW-1185">Reference proteome</keyword>
<dbReference type="PROSITE" id="PS50089">
    <property type="entry name" value="ZF_RING_2"/>
    <property type="match status" value="1"/>
</dbReference>
<dbReference type="GO" id="GO:0008270">
    <property type="term" value="F:zinc ion binding"/>
    <property type="evidence" value="ECO:0007669"/>
    <property type="project" value="UniProtKB-KW"/>
</dbReference>
<dbReference type="InterPro" id="IPR006574">
    <property type="entry name" value="PRY"/>
</dbReference>
<accession>A0AAV1EVC7</accession>
<evidence type="ECO:0000259" key="10">
    <source>
        <dbReference type="PROSITE" id="PS50188"/>
    </source>
</evidence>
<dbReference type="Pfam" id="PF25600">
    <property type="entry name" value="TRIM_CC"/>
    <property type="match status" value="1"/>
</dbReference>
<evidence type="ECO:0000313" key="11">
    <source>
        <dbReference type="EMBL" id="CAJ1052693.1"/>
    </source>
</evidence>
<dbReference type="PROSITE" id="PS50119">
    <property type="entry name" value="ZF_BBOX"/>
    <property type="match status" value="1"/>
</dbReference>
<evidence type="ECO:0000256" key="4">
    <source>
        <dbReference type="ARBA" id="ARBA00022833"/>
    </source>
</evidence>
<organism evidence="11 12">
    <name type="scientific">Xyrichtys novacula</name>
    <name type="common">Pearly razorfish</name>
    <name type="synonym">Hemipteronotus novacula</name>
    <dbReference type="NCBI Taxonomy" id="13765"/>
    <lineage>
        <taxon>Eukaryota</taxon>
        <taxon>Metazoa</taxon>
        <taxon>Chordata</taxon>
        <taxon>Craniata</taxon>
        <taxon>Vertebrata</taxon>
        <taxon>Euteleostomi</taxon>
        <taxon>Actinopterygii</taxon>
        <taxon>Neopterygii</taxon>
        <taxon>Teleostei</taxon>
        <taxon>Neoteleostei</taxon>
        <taxon>Acanthomorphata</taxon>
        <taxon>Eupercaria</taxon>
        <taxon>Labriformes</taxon>
        <taxon>Labridae</taxon>
        <taxon>Xyrichtys</taxon>
    </lineage>
</organism>
<dbReference type="SUPFAM" id="SSF57845">
    <property type="entry name" value="B-box zinc-binding domain"/>
    <property type="match status" value="1"/>
</dbReference>
<dbReference type="EMBL" id="OY660866">
    <property type="protein sequence ID" value="CAJ1052693.1"/>
    <property type="molecule type" value="Genomic_DNA"/>
</dbReference>
<dbReference type="InterPro" id="IPR013320">
    <property type="entry name" value="ConA-like_dom_sf"/>
</dbReference>
<dbReference type="Pfam" id="PF13765">
    <property type="entry name" value="PRY"/>
    <property type="match status" value="1"/>
</dbReference>
<evidence type="ECO:0000259" key="9">
    <source>
        <dbReference type="PROSITE" id="PS50119"/>
    </source>
</evidence>
<dbReference type="Pfam" id="PF00622">
    <property type="entry name" value="SPRY"/>
    <property type="match status" value="1"/>
</dbReference>
<dbReference type="GO" id="GO:0045087">
    <property type="term" value="P:innate immune response"/>
    <property type="evidence" value="ECO:0007669"/>
    <property type="project" value="UniProtKB-KW"/>
</dbReference>
<feature type="domain" description="B30.2/SPRY" evidence="10">
    <location>
        <begin position="368"/>
        <end position="560"/>
    </location>
</feature>
<dbReference type="PANTHER" id="PTHR25465:SF5">
    <property type="entry name" value="E3 UBIQUITIN_ISG15 LIGASE TRIM25-RELATED"/>
    <property type="match status" value="1"/>
</dbReference>
<dbReference type="CDD" id="cd16040">
    <property type="entry name" value="SPRY_PRY_SNTX"/>
    <property type="match status" value="1"/>
</dbReference>
<feature type="domain" description="B box-type" evidence="9">
    <location>
        <begin position="149"/>
        <end position="189"/>
    </location>
</feature>
<name>A0AAV1EVC7_XYRNO</name>
<dbReference type="Gene3D" id="2.60.120.920">
    <property type="match status" value="1"/>
</dbReference>
<evidence type="ECO:0000256" key="3">
    <source>
        <dbReference type="ARBA" id="ARBA00022771"/>
    </source>
</evidence>
<dbReference type="SUPFAM" id="SSF57850">
    <property type="entry name" value="RING/U-box"/>
    <property type="match status" value="1"/>
</dbReference>
<dbReference type="InterPro" id="IPR043136">
    <property type="entry name" value="B30.2/SPRY_sf"/>
</dbReference>
<dbReference type="PROSITE" id="PS00518">
    <property type="entry name" value="ZF_RING_1"/>
    <property type="match status" value="1"/>
</dbReference>
<keyword evidence="7" id="KW-0175">Coiled coil</keyword>
<dbReference type="InterPro" id="IPR003877">
    <property type="entry name" value="SPRY_dom"/>
</dbReference>
<keyword evidence="2" id="KW-0479">Metal-binding</keyword>
<dbReference type="SMART" id="SM00449">
    <property type="entry name" value="SPRY"/>
    <property type="match status" value="1"/>
</dbReference>
<dbReference type="Pfam" id="PF00643">
    <property type="entry name" value="zf-B_box"/>
    <property type="match status" value="1"/>
</dbReference>
<dbReference type="GO" id="GO:0005737">
    <property type="term" value="C:cytoplasm"/>
    <property type="evidence" value="ECO:0007669"/>
    <property type="project" value="UniProtKB-ARBA"/>
</dbReference>
<reference evidence="11" key="1">
    <citation type="submission" date="2023-08" db="EMBL/GenBank/DDBJ databases">
        <authorList>
            <person name="Alioto T."/>
            <person name="Alioto T."/>
            <person name="Gomez Garrido J."/>
        </authorList>
    </citation>
    <scope>NUCLEOTIDE SEQUENCE</scope>
</reference>
<evidence type="ECO:0000256" key="5">
    <source>
        <dbReference type="ARBA" id="ARBA00022859"/>
    </source>
</evidence>
<sequence length="560" mass="64230">MAQKGVQLDRESFSCSICLDLLKDPVTVSCGHSFCMGCIQTYWDKEDEKKIYSCPQCRQTFTPRPVLMKNTMLAVLVEELKKSGLQAAPGDPSDAGPEDVVCDFCSGRKLKAVKSCLQCLVSYCQIHLQPHFESPSFKKHKLVEPSKKLQENICSRHDEVMKLFCRTDQQSICHLCPVDQHKGHDTVSAAAERSEWQKDLEESRENIQQRIQDREEDVKLLQQEVEAINGSADKAVKHSQEIFSQLIRVLEKRRSDVEQQVRSQQEREVSRVKELQEKLEQEITELKRKDADLLKLSLTEDHNQFLHSYPSLSGPGQPADSSRINIRPLRYFEEVTAAVSELRDKLQDLLTETWTNVSQAVTDVDVLLSEPEPEPKTRAGFLRYSQRITLDPNTAHRELLLSDGNRRATGTGQPQSYPKHPDRFTDYRQVLSRESLTGRCYWEVELRGKDVDVAVAYKSISRAGNSEDCLFGFSDKSWRLERYKDRYKFRHNKVHTRVSGPLSPRVGVYLDHRAGILSFYSVSETMTLLHRVQTTFTEPLHAGLFLFWCNGDSAEFIEVK</sequence>
<dbReference type="Gene3D" id="3.30.160.60">
    <property type="entry name" value="Classic Zinc Finger"/>
    <property type="match status" value="1"/>
</dbReference>
<dbReference type="InterPro" id="IPR051051">
    <property type="entry name" value="E3_ubiq-ligase_TRIM/RNF"/>
</dbReference>
<evidence type="ECO:0000256" key="1">
    <source>
        <dbReference type="ARBA" id="ARBA00022588"/>
    </source>
</evidence>
<dbReference type="SUPFAM" id="SSF49899">
    <property type="entry name" value="Concanavalin A-like lectins/glucanases"/>
    <property type="match status" value="1"/>
</dbReference>
<dbReference type="Pfam" id="PF15227">
    <property type="entry name" value="zf-C3HC4_4"/>
    <property type="match status" value="1"/>
</dbReference>
<keyword evidence="5" id="KW-0391">Immunity</keyword>
<dbReference type="PROSITE" id="PS50188">
    <property type="entry name" value="B302_SPRY"/>
    <property type="match status" value="1"/>
</dbReference>
<dbReference type="SMART" id="SM00184">
    <property type="entry name" value="RING"/>
    <property type="match status" value="1"/>
</dbReference>
<dbReference type="Proteomes" id="UP001178508">
    <property type="component" value="Chromosome 3"/>
</dbReference>
<dbReference type="InterPro" id="IPR001870">
    <property type="entry name" value="B30.2/SPRY"/>
</dbReference>
<dbReference type="SMART" id="SM00589">
    <property type="entry name" value="PRY"/>
    <property type="match status" value="1"/>
</dbReference>
<evidence type="ECO:0000256" key="2">
    <source>
        <dbReference type="ARBA" id="ARBA00022723"/>
    </source>
</evidence>
<dbReference type="InterPro" id="IPR013083">
    <property type="entry name" value="Znf_RING/FYVE/PHD"/>
</dbReference>
<dbReference type="PANTHER" id="PTHR25465">
    <property type="entry name" value="B-BOX DOMAIN CONTAINING"/>
    <property type="match status" value="1"/>
</dbReference>
<evidence type="ECO:0000259" key="8">
    <source>
        <dbReference type="PROSITE" id="PS50089"/>
    </source>
</evidence>
<evidence type="ECO:0000256" key="6">
    <source>
        <dbReference type="PROSITE-ProRule" id="PRU00024"/>
    </source>
</evidence>
<dbReference type="Gene3D" id="3.30.40.10">
    <property type="entry name" value="Zinc/RING finger domain, C3HC4 (zinc finger)"/>
    <property type="match status" value="1"/>
</dbReference>
<dbReference type="PRINTS" id="PR01407">
    <property type="entry name" value="BUTYPHLNCDUF"/>
</dbReference>
<dbReference type="InterPro" id="IPR017907">
    <property type="entry name" value="Znf_RING_CS"/>
</dbReference>